<dbReference type="SMR" id="A0A5M7BVC9"/>
<evidence type="ECO:0008006" key="3">
    <source>
        <dbReference type="Google" id="ProtNLM"/>
    </source>
</evidence>
<evidence type="ECO:0000313" key="1">
    <source>
        <dbReference type="EMBL" id="KAA5833403.1"/>
    </source>
</evidence>
<dbReference type="OrthoDB" id="3695787at2"/>
<dbReference type="AlphaFoldDB" id="A0A5M7BVC9"/>
<protein>
    <recommendedName>
        <fullName evidence="3">Zinc-finger domain-containing protein</fullName>
    </recommendedName>
</protein>
<evidence type="ECO:0000313" key="2">
    <source>
        <dbReference type="Proteomes" id="UP000323946"/>
    </source>
</evidence>
<dbReference type="RefSeq" id="WP_150067101.1">
    <property type="nucleotide sequence ID" value="NZ_VWPH01000006.1"/>
</dbReference>
<keyword evidence="2" id="KW-1185">Reference proteome</keyword>
<sequence length="70" mass="7971">MSGYLTYVWRPVVGGRHAFPIAAMKSPPDATVDAYCGAQTEARQLHDRSEVDWIRERSCMECWRILAARS</sequence>
<reference evidence="1 2" key="1">
    <citation type="submission" date="2019-09" db="EMBL/GenBank/DDBJ databases">
        <title>Draft genome sequence of the thermophilic Saccharopolyspora hirsuta VKM Ac-666T.</title>
        <authorList>
            <person name="Lobastova T.G."/>
            <person name="Fokina V."/>
            <person name="Bragin E.Y."/>
            <person name="Shtratnikova V.Y."/>
            <person name="Starodumova I.P."/>
            <person name="Tarlachkov S.V."/>
            <person name="Donova M.V."/>
        </authorList>
    </citation>
    <scope>NUCLEOTIDE SEQUENCE [LARGE SCALE GENOMIC DNA]</scope>
    <source>
        <strain evidence="1 2">VKM Ac-666</strain>
    </source>
</reference>
<gene>
    <name evidence="1" type="ORF">F1721_14000</name>
</gene>
<comment type="caution">
    <text evidence="1">The sequence shown here is derived from an EMBL/GenBank/DDBJ whole genome shotgun (WGS) entry which is preliminary data.</text>
</comment>
<proteinExistence type="predicted"/>
<dbReference type="EMBL" id="VWPH01000006">
    <property type="protein sequence ID" value="KAA5833403.1"/>
    <property type="molecule type" value="Genomic_DNA"/>
</dbReference>
<organism evidence="1 2">
    <name type="scientific">Saccharopolyspora hirsuta</name>
    <dbReference type="NCBI Taxonomy" id="1837"/>
    <lineage>
        <taxon>Bacteria</taxon>
        <taxon>Bacillati</taxon>
        <taxon>Actinomycetota</taxon>
        <taxon>Actinomycetes</taxon>
        <taxon>Pseudonocardiales</taxon>
        <taxon>Pseudonocardiaceae</taxon>
        <taxon>Saccharopolyspora</taxon>
    </lineage>
</organism>
<accession>A0A5M7BVC9</accession>
<dbReference type="Proteomes" id="UP000323946">
    <property type="component" value="Unassembled WGS sequence"/>
</dbReference>
<name>A0A5M7BVC9_SACHI</name>